<protein>
    <submittedName>
        <fullName evidence="2">Uncharacterized protein</fullName>
    </submittedName>
</protein>
<comment type="caution">
    <text evidence="2">The sequence shown here is derived from an EMBL/GenBank/DDBJ whole genome shotgun (WGS) entry which is preliminary data.</text>
</comment>
<gene>
    <name evidence="2" type="ORF">GJR96_00020</name>
</gene>
<dbReference type="Proteomes" id="UP000439022">
    <property type="component" value="Unassembled WGS sequence"/>
</dbReference>
<organism evidence="2 3">
    <name type="scientific">Haloferax litoreum</name>
    <dbReference type="NCBI Taxonomy" id="2666140"/>
    <lineage>
        <taxon>Archaea</taxon>
        <taxon>Methanobacteriati</taxon>
        <taxon>Methanobacteriota</taxon>
        <taxon>Stenosarchaea group</taxon>
        <taxon>Halobacteria</taxon>
        <taxon>Halobacteriales</taxon>
        <taxon>Haloferacaceae</taxon>
        <taxon>Haloferax</taxon>
    </lineage>
</organism>
<keyword evidence="1" id="KW-1133">Transmembrane helix</keyword>
<keyword evidence="3" id="KW-1185">Reference proteome</keyword>
<accession>A0A6A8GAU4</accession>
<evidence type="ECO:0000256" key="1">
    <source>
        <dbReference type="SAM" id="Phobius"/>
    </source>
</evidence>
<feature type="transmembrane region" description="Helical" evidence="1">
    <location>
        <begin position="39"/>
        <end position="62"/>
    </location>
</feature>
<keyword evidence="1" id="KW-0812">Transmembrane</keyword>
<proteinExistence type="predicted"/>
<dbReference type="AlphaFoldDB" id="A0A6A8GAU4"/>
<evidence type="ECO:0000313" key="3">
    <source>
        <dbReference type="Proteomes" id="UP000439022"/>
    </source>
</evidence>
<feature type="transmembrane region" description="Helical" evidence="1">
    <location>
        <begin position="74"/>
        <end position="96"/>
    </location>
</feature>
<dbReference type="InterPro" id="IPR055970">
    <property type="entry name" value="DUF7548"/>
</dbReference>
<sequence>MDTERLAPTVGLVGAILLAIAVAVPAVAVEPGAGEMATYYASGPFGISIVGMLALLVVVVFLSGRQERTDPAVAAGLAFVMSVSMLGISVIWAFAIDPNVLFSFPEQYAWLSYHRWTVMGAAAVTFVGAAAYARSIV</sequence>
<keyword evidence="1" id="KW-0472">Membrane</keyword>
<feature type="transmembrane region" description="Helical" evidence="1">
    <location>
        <begin position="116"/>
        <end position="133"/>
    </location>
</feature>
<reference evidence="2 3" key="1">
    <citation type="submission" date="2019-11" db="EMBL/GenBank/DDBJ databases">
        <title>Whole genome sequence of Haloferax sp. MBLA0076.</title>
        <authorList>
            <person name="Seo M.-J."/>
            <person name="Cho E.-S."/>
        </authorList>
    </citation>
    <scope>NUCLEOTIDE SEQUENCE [LARGE SCALE GENOMIC DNA]</scope>
    <source>
        <strain evidence="2 3">MBLA0076</strain>
    </source>
</reference>
<dbReference type="Pfam" id="PF24416">
    <property type="entry name" value="DUF7548"/>
    <property type="match status" value="1"/>
</dbReference>
<evidence type="ECO:0000313" key="2">
    <source>
        <dbReference type="EMBL" id="MRX20344.1"/>
    </source>
</evidence>
<name>A0A6A8GAU4_9EURY</name>
<dbReference type="EMBL" id="WKJO01000001">
    <property type="protein sequence ID" value="MRX20344.1"/>
    <property type="molecule type" value="Genomic_DNA"/>
</dbReference>
<dbReference type="RefSeq" id="WP_151160840.1">
    <property type="nucleotide sequence ID" value="NZ_WKJO01000001.1"/>
</dbReference>